<keyword evidence="5" id="KW-1185">Reference proteome</keyword>
<sequence>MYLKTLLGASSALALIATATSAETITIATVNNGDMIRMQGLSDEFTKAYPDIELEWVTLEENVLRSRVTQDVAAKGGQFDVMTIGTYEVPIWGKNGWLVSLNDLPAEWDADDLLPAIRGGLTVDGELYAAPFYGESSMVMYRKDLMQAAGLEMPEAPTWDFIKEAAAAMTDEASEVYGICLRGKAGWGENMAFLTAMSNSFGAKWFDEDWTPQFDSEPWKETLTFYMDLMTNYGPPGASTNGFNENLSLFQQGKCGMWIDATVAASFVTNPNDSTVADQVGFALAPDNGMGKRGNWLWAWSLAIPAGSDAVDAAKTFVAWATSKEYTELVASTEGWANVPPGTRTSLYENPEYAKVPFAEMTLESINAADPTNPSVDPVPYTGVQFVAIPEFAGIASQVGQEFSAALAGQQSVDEALEKAQMITAEEMEAAGY</sequence>
<dbReference type="Gene3D" id="3.40.190.10">
    <property type="entry name" value="Periplasmic binding protein-like II"/>
    <property type="match status" value="2"/>
</dbReference>
<dbReference type="EMBL" id="WIND01000003">
    <property type="protein sequence ID" value="MSU89295.1"/>
    <property type="molecule type" value="Genomic_DNA"/>
</dbReference>
<comment type="caution">
    <text evidence="4">The sequence shown here is derived from an EMBL/GenBank/DDBJ whole genome shotgun (WGS) entry which is preliminary data.</text>
</comment>
<proteinExistence type="inferred from homology"/>
<dbReference type="GO" id="GO:0042597">
    <property type="term" value="C:periplasmic space"/>
    <property type="evidence" value="ECO:0007669"/>
    <property type="project" value="UniProtKB-SubCell"/>
</dbReference>
<dbReference type="Pfam" id="PF01547">
    <property type="entry name" value="SBP_bac_1"/>
    <property type="match status" value="1"/>
</dbReference>
<dbReference type="PANTHER" id="PTHR43649">
    <property type="entry name" value="ARABINOSE-BINDING PROTEIN-RELATED"/>
    <property type="match status" value="1"/>
</dbReference>
<dbReference type="Proteomes" id="UP000474957">
    <property type="component" value="Unassembled WGS sequence"/>
</dbReference>
<gene>
    <name evidence="4" type="ORF">GE300_06635</name>
</gene>
<dbReference type="PANTHER" id="PTHR43649:SF12">
    <property type="entry name" value="DIACETYLCHITOBIOSE BINDING PROTEIN DASA"/>
    <property type="match status" value="1"/>
</dbReference>
<evidence type="ECO:0000313" key="5">
    <source>
        <dbReference type="Proteomes" id="UP000474957"/>
    </source>
</evidence>
<feature type="chain" id="PRO_5027038114" evidence="3">
    <location>
        <begin position="23"/>
        <end position="433"/>
    </location>
</feature>
<evidence type="ECO:0000256" key="3">
    <source>
        <dbReference type="SAM" id="SignalP"/>
    </source>
</evidence>
<accession>A0A6L5YZK4</accession>
<reference evidence="4 5" key="1">
    <citation type="submission" date="2019-10" db="EMBL/GenBank/DDBJ databases">
        <title>Cognatihalovulum marinum gen. nov. sp. nov., a new member of the family Rhodobacteraceae isolated from deep seawater of the Northwest Indian Ocean.</title>
        <authorList>
            <person name="Ruan C."/>
            <person name="Wang J."/>
            <person name="Zheng X."/>
            <person name="Song L."/>
            <person name="Zhu Y."/>
            <person name="Huang Y."/>
            <person name="Lu Z."/>
            <person name="Du W."/>
            <person name="Huang L."/>
            <person name="Dai X."/>
        </authorList>
    </citation>
    <scope>NUCLEOTIDE SEQUENCE [LARGE SCALE GENOMIC DNA]</scope>
    <source>
        <strain evidence="4 5">2CG4</strain>
    </source>
</reference>
<evidence type="ECO:0000313" key="4">
    <source>
        <dbReference type="EMBL" id="MSU89295.1"/>
    </source>
</evidence>
<dbReference type="RefSeq" id="WP_154445776.1">
    <property type="nucleotide sequence ID" value="NZ_WIND01000003.1"/>
</dbReference>
<comment type="similarity">
    <text evidence="2">Belongs to the bacterial solute-binding protein 1 family.</text>
</comment>
<dbReference type="SUPFAM" id="SSF53850">
    <property type="entry name" value="Periplasmic binding protein-like II"/>
    <property type="match status" value="1"/>
</dbReference>
<organism evidence="4 5">
    <name type="scientific">Halovulum marinum</name>
    <dbReference type="NCBI Taxonomy" id="2662447"/>
    <lineage>
        <taxon>Bacteria</taxon>
        <taxon>Pseudomonadati</taxon>
        <taxon>Pseudomonadota</taxon>
        <taxon>Alphaproteobacteria</taxon>
        <taxon>Rhodobacterales</taxon>
        <taxon>Paracoccaceae</taxon>
        <taxon>Halovulum</taxon>
    </lineage>
</organism>
<keyword evidence="3" id="KW-0732">Signal</keyword>
<feature type="signal peptide" evidence="3">
    <location>
        <begin position="1"/>
        <end position="22"/>
    </location>
</feature>
<protein>
    <submittedName>
        <fullName evidence="4">Extracellular solute-binding protein</fullName>
    </submittedName>
</protein>
<evidence type="ECO:0000256" key="1">
    <source>
        <dbReference type="ARBA" id="ARBA00004418"/>
    </source>
</evidence>
<dbReference type="InterPro" id="IPR006059">
    <property type="entry name" value="SBP"/>
</dbReference>
<dbReference type="CDD" id="cd13585">
    <property type="entry name" value="PBP2_TMBP_like"/>
    <property type="match status" value="1"/>
</dbReference>
<dbReference type="InterPro" id="IPR050490">
    <property type="entry name" value="Bact_solute-bd_prot1"/>
</dbReference>
<evidence type="ECO:0000256" key="2">
    <source>
        <dbReference type="ARBA" id="ARBA00008520"/>
    </source>
</evidence>
<name>A0A6L5YZK4_9RHOB</name>
<dbReference type="AlphaFoldDB" id="A0A6L5YZK4"/>
<comment type="subcellular location">
    <subcellularLocation>
        <location evidence="1">Periplasm</location>
    </subcellularLocation>
</comment>